<reference evidence="2 3" key="1">
    <citation type="submission" date="2011-02" db="EMBL/GenBank/DDBJ databases">
        <authorList>
            <person name="Muzny D."/>
            <person name="Qin X."/>
            <person name="Deng J."/>
            <person name="Jiang H."/>
            <person name="Liu Y."/>
            <person name="Qu J."/>
            <person name="Song X.-Z."/>
            <person name="Zhang L."/>
            <person name="Thornton R."/>
            <person name="Coyle M."/>
            <person name="Francisco L."/>
            <person name="Jackson L."/>
            <person name="Javaid M."/>
            <person name="Korchina V."/>
            <person name="Kovar C."/>
            <person name="Mata R."/>
            <person name="Mathew T."/>
            <person name="Ngo R."/>
            <person name="Nguyen L."/>
            <person name="Nguyen N."/>
            <person name="Okwuonu G."/>
            <person name="Ongeri F."/>
            <person name="Pham C."/>
            <person name="Simmons D."/>
            <person name="Wilczek-Boney K."/>
            <person name="Hale W."/>
            <person name="Jakkamsetti A."/>
            <person name="Pham P."/>
            <person name="Ruth R."/>
            <person name="San Lucas F."/>
            <person name="Warren J."/>
            <person name="Zhang J."/>
            <person name="Zhao Z."/>
            <person name="Zhou C."/>
            <person name="Zhu D."/>
            <person name="Lee S."/>
            <person name="Bess C."/>
            <person name="Blankenburg K."/>
            <person name="Forbes L."/>
            <person name="Fu Q."/>
            <person name="Gubbala S."/>
            <person name="Hirani K."/>
            <person name="Jayaseelan J.C."/>
            <person name="Lara F."/>
            <person name="Munidasa M."/>
            <person name="Palculict T."/>
            <person name="Patil S."/>
            <person name="Pu L.-L."/>
            <person name="Saada N."/>
            <person name="Tang L."/>
            <person name="Weissenberger G."/>
            <person name="Zhu Y."/>
            <person name="Hemphill L."/>
            <person name="Shang Y."/>
            <person name="Youmans B."/>
            <person name="Ayvaz T."/>
            <person name="Ross M."/>
            <person name="Santibanez J."/>
            <person name="Aqrawi P."/>
            <person name="Gross S."/>
            <person name="Joshi V."/>
            <person name="Fowler G."/>
            <person name="Nazareth L."/>
            <person name="Reid J."/>
            <person name="Worley K."/>
            <person name="Petrosino J."/>
            <person name="Highlander S."/>
            <person name="Gibbs R."/>
        </authorList>
    </citation>
    <scope>NUCLEOTIDE SEQUENCE [LARGE SCALE GENOMIC DNA]</scope>
    <source>
        <strain evidence="2 3">ATCC BAA-1200</strain>
    </source>
</reference>
<name>F2BAB2_9NEIS</name>
<dbReference type="AlphaFoldDB" id="F2BAB2"/>
<dbReference type="Proteomes" id="UP000004105">
    <property type="component" value="Unassembled WGS sequence"/>
</dbReference>
<evidence type="ECO:0000313" key="2">
    <source>
        <dbReference type="EMBL" id="EGF11600.1"/>
    </source>
</evidence>
<dbReference type="HOGENOM" id="CLU_3170592_0_0_4"/>
<dbReference type="EMBL" id="AFAY01000012">
    <property type="protein sequence ID" value="EGF11600.1"/>
    <property type="molecule type" value="Genomic_DNA"/>
</dbReference>
<keyword evidence="3" id="KW-1185">Reference proteome</keyword>
<evidence type="ECO:0000256" key="1">
    <source>
        <dbReference type="SAM" id="MobiDB-lite"/>
    </source>
</evidence>
<protein>
    <submittedName>
        <fullName evidence="2">Uncharacterized protein</fullName>
    </submittedName>
</protein>
<organism evidence="2 3">
    <name type="scientific">Neisseria bacilliformis ATCC BAA-1200</name>
    <dbReference type="NCBI Taxonomy" id="888742"/>
    <lineage>
        <taxon>Bacteria</taxon>
        <taxon>Pseudomonadati</taxon>
        <taxon>Pseudomonadota</taxon>
        <taxon>Betaproteobacteria</taxon>
        <taxon>Neisseriales</taxon>
        <taxon>Neisseriaceae</taxon>
        <taxon>Neisseria</taxon>
    </lineage>
</organism>
<gene>
    <name evidence="2" type="ORF">HMPREF9123_0716</name>
</gene>
<accession>F2BAB2</accession>
<proteinExistence type="predicted"/>
<evidence type="ECO:0000313" key="3">
    <source>
        <dbReference type="Proteomes" id="UP000004105"/>
    </source>
</evidence>
<sequence length="47" mass="5296">MPHNGLRPSENNVSDTAKTVFRRPPYSGNTCSVWAAFSPTTQRQMTR</sequence>
<comment type="caution">
    <text evidence="2">The sequence shown here is derived from an EMBL/GenBank/DDBJ whole genome shotgun (WGS) entry which is preliminary data.</text>
</comment>
<feature type="region of interest" description="Disordered" evidence="1">
    <location>
        <begin position="1"/>
        <end position="33"/>
    </location>
</feature>